<dbReference type="EMBL" id="JACGWW010000008">
    <property type="protein sequence ID" value="MBA8814795.1"/>
    <property type="molecule type" value="Genomic_DNA"/>
</dbReference>
<sequence>MAQKTLIQLVDDLDGTPIADGEGKTVSFSIDGVSYEIDLSNDHVDELDAALATFVSAARKTSRSGAGRASTGRTASTKSNPEDLQKIREWAKSNGHAVSDRGRIAASVRDAYTAAH</sequence>
<evidence type="ECO:0000259" key="4">
    <source>
        <dbReference type="Pfam" id="PF23359"/>
    </source>
</evidence>
<evidence type="ECO:0000256" key="1">
    <source>
        <dbReference type="ARBA" id="ARBA00023125"/>
    </source>
</evidence>
<dbReference type="Proteomes" id="UP000321154">
    <property type="component" value="Unassembled WGS sequence"/>
</dbReference>
<name>A0A7W3JL49_9MICO</name>
<dbReference type="InterPro" id="IPR042261">
    <property type="entry name" value="Lsr2-like_dimerization"/>
</dbReference>
<reference evidence="6 8" key="2">
    <citation type="submission" date="2020-07" db="EMBL/GenBank/DDBJ databases">
        <title>Sequencing the genomes of 1000 actinobacteria strains.</title>
        <authorList>
            <person name="Klenk H.-P."/>
        </authorList>
    </citation>
    <scope>NUCLEOTIDE SEQUENCE [LARGE SCALE GENOMIC DNA]</scope>
    <source>
        <strain evidence="6 8">DSM 10309</strain>
    </source>
</reference>
<dbReference type="Proteomes" id="UP000522688">
    <property type="component" value="Unassembled WGS sequence"/>
</dbReference>
<evidence type="ECO:0000313" key="5">
    <source>
        <dbReference type="EMBL" id="GEK83586.1"/>
    </source>
</evidence>
<dbReference type="GO" id="GO:0003677">
    <property type="term" value="F:DNA binding"/>
    <property type="evidence" value="ECO:0007669"/>
    <property type="project" value="UniProtKB-KW"/>
</dbReference>
<dbReference type="RefSeq" id="WP_146855458.1">
    <property type="nucleotide sequence ID" value="NZ_BAAAHR010000003.1"/>
</dbReference>
<keyword evidence="7" id="KW-1185">Reference proteome</keyword>
<feature type="domain" description="Lsr2 dimerization" evidence="3">
    <location>
        <begin position="1"/>
        <end position="61"/>
    </location>
</feature>
<gene>
    <name evidence="6" type="ORF">FB463_003070</name>
    <name evidence="5" type="ORF">FFA01_18950</name>
</gene>
<evidence type="ECO:0000313" key="6">
    <source>
        <dbReference type="EMBL" id="MBA8814795.1"/>
    </source>
</evidence>
<evidence type="ECO:0000256" key="2">
    <source>
        <dbReference type="SAM" id="MobiDB-lite"/>
    </source>
</evidence>
<dbReference type="OrthoDB" id="4113332at2"/>
<dbReference type="InterPro" id="IPR024412">
    <property type="entry name" value="Lsr2_dim_dom"/>
</dbReference>
<evidence type="ECO:0000313" key="7">
    <source>
        <dbReference type="Proteomes" id="UP000321154"/>
    </source>
</evidence>
<dbReference type="Pfam" id="PF23359">
    <property type="entry name" value="Lsr2_DNA-bd"/>
    <property type="match status" value="1"/>
</dbReference>
<accession>A0A7W3JL49</accession>
<dbReference type="AlphaFoldDB" id="A0A7W3JL49"/>
<reference evidence="5 7" key="1">
    <citation type="submission" date="2019-07" db="EMBL/GenBank/DDBJ databases">
        <title>Whole genome shotgun sequence of Frigoribacterium faeni NBRC 103066.</title>
        <authorList>
            <person name="Hosoyama A."/>
            <person name="Uohara A."/>
            <person name="Ohji S."/>
            <person name="Ichikawa N."/>
        </authorList>
    </citation>
    <scope>NUCLEOTIDE SEQUENCE [LARGE SCALE GENOMIC DNA]</scope>
    <source>
        <strain evidence="5 7">NBRC 103066</strain>
    </source>
</reference>
<feature type="domain" description="Lsr2 DNA-binding" evidence="4">
    <location>
        <begin position="80"/>
        <end position="115"/>
    </location>
</feature>
<evidence type="ECO:0000259" key="3">
    <source>
        <dbReference type="Pfam" id="PF11774"/>
    </source>
</evidence>
<proteinExistence type="predicted"/>
<dbReference type="EMBL" id="BJUV01000017">
    <property type="protein sequence ID" value="GEK83586.1"/>
    <property type="molecule type" value="Genomic_DNA"/>
</dbReference>
<organism evidence="6 8">
    <name type="scientific">Frigoribacterium faeni</name>
    <dbReference type="NCBI Taxonomy" id="145483"/>
    <lineage>
        <taxon>Bacteria</taxon>
        <taxon>Bacillati</taxon>
        <taxon>Actinomycetota</taxon>
        <taxon>Actinomycetes</taxon>
        <taxon>Micrococcales</taxon>
        <taxon>Microbacteriaceae</taxon>
        <taxon>Frigoribacterium</taxon>
    </lineage>
</organism>
<dbReference type="InterPro" id="IPR036625">
    <property type="entry name" value="E3-bd_dom_sf"/>
</dbReference>
<feature type="region of interest" description="Disordered" evidence="2">
    <location>
        <begin position="61"/>
        <end position="84"/>
    </location>
</feature>
<dbReference type="Pfam" id="PF11774">
    <property type="entry name" value="Lsr2"/>
    <property type="match status" value="1"/>
</dbReference>
<evidence type="ECO:0000313" key="8">
    <source>
        <dbReference type="Proteomes" id="UP000522688"/>
    </source>
</evidence>
<keyword evidence="1" id="KW-0238">DNA-binding</keyword>
<dbReference type="GO" id="GO:0016746">
    <property type="term" value="F:acyltransferase activity"/>
    <property type="evidence" value="ECO:0007669"/>
    <property type="project" value="InterPro"/>
</dbReference>
<protein>
    <submittedName>
        <fullName evidence="6">MoaA/NifB/PqqE/SkfB family radical SAM enzyme</fullName>
    </submittedName>
    <submittedName>
        <fullName evidence="5">Protein lsr2</fullName>
    </submittedName>
</protein>
<dbReference type="Gene3D" id="4.10.320.10">
    <property type="entry name" value="E3-binding domain"/>
    <property type="match status" value="1"/>
</dbReference>
<dbReference type="InterPro" id="IPR055370">
    <property type="entry name" value="Lsr2_DNA-bd"/>
</dbReference>
<dbReference type="Gene3D" id="3.30.60.230">
    <property type="entry name" value="Lsr2, dimerization domain"/>
    <property type="match status" value="1"/>
</dbReference>
<comment type="caution">
    <text evidence="6">The sequence shown here is derived from an EMBL/GenBank/DDBJ whole genome shotgun (WGS) entry which is preliminary data.</text>
</comment>